<dbReference type="InterPro" id="IPR050275">
    <property type="entry name" value="PGM_Phosphatase"/>
</dbReference>
<dbReference type="PROSITE" id="PS00175">
    <property type="entry name" value="PG_MUTASE"/>
    <property type="match status" value="1"/>
</dbReference>
<dbReference type="InterPro" id="IPR013078">
    <property type="entry name" value="His_Pase_superF_clade-1"/>
</dbReference>
<dbReference type="GO" id="GO:0005737">
    <property type="term" value="C:cytoplasm"/>
    <property type="evidence" value="ECO:0007669"/>
    <property type="project" value="TreeGrafter"/>
</dbReference>
<dbReference type="SMART" id="SM00855">
    <property type="entry name" value="PGAM"/>
    <property type="match status" value="1"/>
</dbReference>
<dbReference type="Proteomes" id="UP000317039">
    <property type="component" value="Chromosome"/>
</dbReference>
<dbReference type="InterPro" id="IPR029033">
    <property type="entry name" value="His_PPase_superfam"/>
</dbReference>
<dbReference type="Gene3D" id="3.40.50.1240">
    <property type="entry name" value="Phosphoglycerate mutase-like"/>
    <property type="match status" value="1"/>
</dbReference>
<dbReference type="CDD" id="cd07067">
    <property type="entry name" value="HP_PGM_like"/>
    <property type="match status" value="1"/>
</dbReference>
<accession>A0A516NXP6</accession>
<gene>
    <name evidence="3" type="ORF">FOH10_22250</name>
</gene>
<evidence type="ECO:0000313" key="3">
    <source>
        <dbReference type="EMBL" id="QDP83685.1"/>
    </source>
</evidence>
<reference evidence="3 4" key="1">
    <citation type="submission" date="2019-07" db="EMBL/GenBank/DDBJ databases">
        <title>Complete Genome Sequence and Methylome Analysis of Nocardia otitidis-caviarum NEB252.</title>
        <authorList>
            <person name="Fomenkov A."/>
            <person name="Anton B.P."/>
            <person name="Vincze T."/>
            <person name="Roberts R.J."/>
        </authorList>
    </citation>
    <scope>NUCLEOTIDE SEQUENCE [LARGE SCALE GENOMIC DNA]</scope>
    <source>
        <strain evidence="3 4">NEB252</strain>
    </source>
</reference>
<dbReference type="KEGG" id="nod:FOH10_22250"/>
<dbReference type="PANTHER" id="PTHR48100">
    <property type="entry name" value="BROAD-SPECIFICITY PHOSPHATASE YOR283W-RELATED"/>
    <property type="match status" value="1"/>
</dbReference>
<keyword evidence="1" id="KW-0324">Glycolysis</keyword>
<keyword evidence="2" id="KW-0413">Isomerase</keyword>
<name>A0A516NXP6_9NOCA</name>
<sequence length="224" mass="25162">MCWGGGVRLESLTMVRHGESVGNAAARVAQAAGDEEFGSGTRDADFALSAVGRAQAAAVGARLRAWPRPETVLSSPYLRARQTAEIALADTDWPQPRLDERLRDHEKGVLQGLTAHGVRRRHPEQFRERERLGRFYYRPPGGESWPDVALRLRTLLPELSGHVLVFTHDLVIVMTRYLLESLDEPRILEIESTQLANASITRWQRTATHLHLTTYNDTDHLTDP</sequence>
<evidence type="ECO:0000256" key="1">
    <source>
        <dbReference type="ARBA" id="ARBA00023152"/>
    </source>
</evidence>
<protein>
    <submittedName>
        <fullName evidence="3">Histidine phosphatase family protein</fullName>
    </submittedName>
</protein>
<dbReference type="Pfam" id="PF00300">
    <property type="entry name" value="His_Phos_1"/>
    <property type="match status" value="1"/>
</dbReference>
<dbReference type="EMBL" id="CP041695">
    <property type="protein sequence ID" value="QDP83685.1"/>
    <property type="molecule type" value="Genomic_DNA"/>
</dbReference>
<organism evidence="3 4">
    <name type="scientific">Nocardia otitidiscaviarum</name>
    <dbReference type="NCBI Taxonomy" id="1823"/>
    <lineage>
        <taxon>Bacteria</taxon>
        <taxon>Bacillati</taxon>
        <taxon>Actinomycetota</taxon>
        <taxon>Actinomycetes</taxon>
        <taxon>Mycobacteriales</taxon>
        <taxon>Nocardiaceae</taxon>
        <taxon>Nocardia</taxon>
    </lineage>
</organism>
<dbReference type="AlphaFoldDB" id="A0A516NXP6"/>
<dbReference type="InterPro" id="IPR001345">
    <property type="entry name" value="PG/BPGM_mutase_AS"/>
</dbReference>
<dbReference type="SUPFAM" id="SSF53254">
    <property type="entry name" value="Phosphoglycerate mutase-like"/>
    <property type="match status" value="1"/>
</dbReference>
<dbReference type="GO" id="GO:0016791">
    <property type="term" value="F:phosphatase activity"/>
    <property type="evidence" value="ECO:0007669"/>
    <property type="project" value="TreeGrafter"/>
</dbReference>
<evidence type="ECO:0000313" key="4">
    <source>
        <dbReference type="Proteomes" id="UP000317039"/>
    </source>
</evidence>
<proteinExistence type="predicted"/>
<dbReference type="PANTHER" id="PTHR48100:SF1">
    <property type="entry name" value="HISTIDINE PHOSPHATASE FAMILY PROTEIN-RELATED"/>
    <property type="match status" value="1"/>
</dbReference>
<evidence type="ECO:0000256" key="2">
    <source>
        <dbReference type="ARBA" id="ARBA00023235"/>
    </source>
</evidence>